<organism evidence="9 10">
    <name type="scientific">Paenirhodobacter populi</name>
    <dbReference type="NCBI Taxonomy" id="2306993"/>
    <lineage>
        <taxon>Bacteria</taxon>
        <taxon>Pseudomonadati</taxon>
        <taxon>Pseudomonadota</taxon>
        <taxon>Alphaproteobacteria</taxon>
        <taxon>Rhodobacterales</taxon>
        <taxon>Rhodobacter group</taxon>
        <taxon>Paenirhodobacter</taxon>
    </lineage>
</organism>
<dbReference type="NCBIfam" id="TIGR00500">
    <property type="entry name" value="met_pdase_I"/>
    <property type="match status" value="1"/>
</dbReference>
<evidence type="ECO:0000313" key="9">
    <source>
        <dbReference type="EMBL" id="RWR27428.1"/>
    </source>
</evidence>
<dbReference type="Pfam" id="PF00557">
    <property type="entry name" value="Peptidase_M24"/>
    <property type="match status" value="1"/>
</dbReference>
<dbReference type="AlphaFoldDB" id="A0A443K3T3"/>
<dbReference type="EMBL" id="SAUY01000032">
    <property type="protein sequence ID" value="RWR27428.1"/>
    <property type="molecule type" value="Genomic_DNA"/>
</dbReference>
<evidence type="ECO:0000256" key="1">
    <source>
        <dbReference type="ARBA" id="ARBA00002521"/>
    </source>
</evidence>
<comment type="similarity">
    <text evidence="6">Belongs to the peptidase M24A family. Methionine aminopeptidase type 1 subfamily.</text>
</comment>
<comment type="catalytic activity">
    <reaction evidence="6 7">
        <text>Release of N-terminal amino acids, preferentially methionine, from peptides and arylamides.</text>
        <dbReference type="EC" id="3.4.11.18"/>
    </reaction>
</comment>
<dbReference type="HAMAP" id="MF_01974">
    <property type="entry name" value="MetAP_1"/>
    <property type="match status" value="1"/>
</dbReference>
<feature type="domain" description="Peptidase M24" evidence="8">
    <location>
        <begin position="30"/>
        <end position="258"/>
    </location>
</feature>
<proteinExistence type="inferred from homology"/>
<dbReference type="PRINTS" id="PR00599">
    <property type="entry name" value="MAPEPTIDASE"/>
</dbReference>
<feature type="binding site" evidence="6">
    <location>
        <position position="220"/>
    </location>
    <ligand>
        <name>a divalent metal cation</name>
        <dbReference type="ChEBI" id="CHEBI:60240"/>
        <label>2</label>
        <note>catalytic</note>
    </ligand>
</feature>
<evidence type="ECO:0000256" key="4">
    <source>
        <dbReference type="ARBA" id="ARBA00022723"/>
    </source>
</evidence>
<dbReference type="SUPFAM" id="SSF55920">
    <property type="entry name" value="Creatinase/aminopeptidase"/>
    <property type="match status" value="1"/>
</dbReference>
<dbReference type="InterPro" id="IPR001714">
    <property type="entry name" value="Pept_M24_MAP"/>
</dbReference>
<dbReference type="EC" id="3.4.11.18" evidence="6 7"/>
<comment type="caution">
    <text evidence="9">The sequence shown here is derived from an EMBL/GenBank/DDBJ whole genome shotgun (WGS) entry which is preliminary data.</text>
</comment>
<feature type="binding site" evidence="6">
    <location>
        <position position="113"/>
    </location>
    <ligand>
        <name>a divalent metal cation</name>
        <dbReference type="ChEBI" id="CHEBI:60240"/>
        <label>1</label>
    </ligand>
</feature>
<comment type="subunit">
    <text evidence="6">Monomer.</text>
</comment>
<evidence type="ECO:0000256" key="7">
    <source>
        <dbReference type="RuleBase" id="RU003653"/>
    </source>
</evidence>
<dbReference type="PANTHER" id="PTHR43330">
    <property type="entry name" value="METHIONINE AMINOPEPTIDASE"/>
    <property type="match status" value="1"/>
</dbReference>
<dbReference type="GO" id="GO:0070006">
    <property type="term" value="F:metalloaminopeptidase activity"/>
    <property type="evidence" value="ECO:0007669"/>
    <property type="project" value="UniProtKB-UniRule"/>
</dbReference>
<dbReference type="CDD" id="cd01086">
    <property type="entry name" value="MetAP1"/>
    <property type="match status" value="1"/>
</dbReference>
<feature type="binding site" evidence="6">
    <location>
        <position position="96"/>
    </location>
    <ligand>
        <name>substrate</name>
    </ligand>
</feature>
<dbReference type="Proteomes" id="UP000284451">
    <property type="component" value="Unassembled WGS sequence"/>
</dbReference>
<feature type="binding site" evidence="6">
    <location>
        <position position="124"/>
    </location>
    <ligand>
        <name>a divalent metal cation</name>
        <dbReference type="ChEBI" id="CHEBI:60240"/>
        <label>2</label>
        <note>catalytic</note>
    </ligand>
</feature>
<evidence type="ECO:0000259" key="8">
    <source>
        <dbReference type="Pfam" id="PF00557"/>
    </source>
</evidence>
<protein>
    <recommendedName>
        <fullName evidence="6 7">Methionine aminopeptidase</fullName>
        <shortName evidence="6">MAP</shortName>
        <shortName evidence="6">MetAP</shortName>
        <ecNumber evidence="6 7">3.4.11.18</ecNumber>
    </recommendedName>
    <alternativeName>
        <fullName evidence="6">Peptidase M</fullName>
    </alternativeName>
</protein>
<feature type="binding site" evidence="6">
    <location>
        <position position="194"/>
    </location>
    <ligand>
        <name>substrate</name>
    </ligand>
</feature>
<dbReference type="PROSITE" id="PS00680">
    <property type="entry name" value="MAP_1"/>
    <property type="match status" value="1"/>
</dbReference>
<reference evidence="9 10" key="1">
    <citation type="submission" date="2019-01" db="EMBL/GenBank/DDBJ databases">
        <title>Sinorhodobacter populi sp. nov. isolated from the symptomatic bark tissue of Populus euramericana canker.</title>
        <authorList>
            <person name="Xu G."/>
        </authorList>
    </citation>
    <scope>NUCLEOTIDE SEQUENCE [LARGE SCALE GENOMIC DNA]</scope>
    <source>
        <strain evidence="9 10">07D10-4-3</strain>
    </source>
</reference>
<reference evidence="9 10" key="2">
    <citation type="submission" date="2019-01" db="EMBL/GenBank/DDBJ databases">
        <authorList>
            <person name="Li Y."/>
        </authorList>
    </citation>
    <scope>NUCLEOTIDE SEQUENCE [LARGE SCALE GENOMIC DNA]</scope>
    <source>
        <strain evidence="9 10">07D10-4-3</strain>
    </source>
</reference>
<dbReference type="InterPro" id="IPR036005">
    <property type="entry name" value="Creatinase/aminopeptidase-like"/>
</dbReference>
<comment type="function">
    <text evidence="1 6">Removes the N-terminal methionine from nascent proteins. The N-terminal methionine is often cleaved when the second residue in the primary sequence is small and uncharged (Met-Ala-, Cys, Gly, Pro, Ser, Thr, or Val). Requires deformylation of the N(alpha)-formylated initiator methionine before it can be hydrolyzed.</text>
</comment>
<dbReference type="Gene3D" id="3.90.230.10">
    <property type="entry name" value="Creatinase/methionine aminopeptidase superfamily"/>
    <property type="match status" value="1"/>
</dbReference>
<dbReference type="GO" id="GO:0006508">
    <property type="term" value="P:proteolysis"/>
    <property type="evidence" value="ECO:0007669"/>
    <property type="project" value="UniProtKB-KW"/>
</dbReference>
<evidence type="ECO:0000256" key="3">
    <source>
        <dbReference type="ARBA" id="ARBA00022670"/>
    </source>
</evidence>
<feature type="binding site" evidence="6">
    <location>
        <position position="251"/>
    </location>
    <ligand>
        <name>a divalent metal cation</name>
        <dbReference type="ChEBI" id="CHEBI:60240"/>
        <label>2</label>
        <note>catalytic</note>
    </ligand>
</feature>
<feature type="binding site" evidence="6">
    <location>
        <position position="187"/>
    </location>
    <ligand>
        <name>a divalent metal cation</name>
        <dbReference type="ChEBI" id="CHEBI:60240"/>
        <label>2</label>
        <note>catalytic</note>
    </ligand>
</feature>
<name>A0A443K3T3_9RHOB</name>
<accession>A0A443K3T3</accession>
<gene>
    <name evidence="6 9" type="primary">map</name>
    <name evidence="9" type="ORF">D2T29_18775</name>
</gene>
<comment type="cofactor">
    <cofactor evidence="6">
        <name>Co(2+)</name>
        <dbReference type="ChEBI" id="CHEBI:48828"/>
    </cofactor>
    <cofactor evidence="6">
        <name>Zn(2+)</name>
        <dbReference type="ChEBI" id="CHEBI:29105"/>
    </cofactor>
    <cofactor evidence="6">
        <name>Mn(2+)</name>
        <dbReference type="ChEBI" id="CHEBI:29035"/>
    </cofactor>
    <cofactor evidence="6">
        <name>Fe(2+)</name>
        <dbReference type="ChEBI" id="CHEBI:29033"/>
    </cofactor>
    <text evidence="6">Binds 2 divalent metal cations per subunit. Has a high-affinity and a low affinity metal-binding site. The true nature of the physiological cofactor is under debate. The enzyme is active with cobalt, zinc, manganese or divalent iron ions. Most likely, methionine aminopeptidases function as mononuclear Fe(2+)-metalloproteases under physiological conditions, and the catalytically relevant metal-binding site has been assigned to the histidine-containing high-affinity site.</text>
</comment>
<dbReference type="GO" id="GO:0004239">
    <property type="term" value="F:initiator methionyl aminopeptidase activity"/>
    <property type="evidence" value="ECO:0007669"/>
    <property type="project" value="UniProtKB-UniRule"/>
</dbReference>
<feature type="binding site" evidence="6">
    <location>
        <position position="124"/>
    </location>
    <ligand>
        <name>a divalent metal cation</name>
        <dbReference type="ChEBI" id="CHEBI:60240"/>
        <label>1</label>
    </ligand>
</feature>
<dbReference type="GO" id="GO:0005829">
    <property type="term" value="C:cytosol"/>
    <property type="evidence" value="ECO:0007669"/>
    <property type="project" value="TreeGrafter"/>
</dbReference>
<evidence type="ECO:0000313" key="10">
    <source>
        <dbReference type="Proteomes" id="UP000284451"/>
    </source>
</evidence>
<dbReference type="PANTHER" id="PTHR43330:SF27">
    <property type="entry name" value="METHIONINE AMINOPEPTIDASE"/>
    <property type="match status" value="1"/>
</dbReference>
<evidence type="ECO:0000256" key="2">
    <source>
        <dbReference type="ARBA" id="ARBA00022438"/>
    </source>
</evidence>
<feature type="binding site" evidence="6">
    <location>
        <position position="251"/>
    </location>
    <ligand>
        <name>a divalent metal cation</name>
        <dbReference type="ChEBI" id="CHEBI:60240"/>
        <label>1</label>
    </ligand>
</feature>
<dbReference type="GO" id="GO:0046872">
    <property type="term" value="F:metal ion binding"/>
    <property type="evidence" value="ECO:0007669"/>
    <property type="project" value="UniProtKB-UniRule"/>
</dbReference>
<sequence length="282" mass="30185">MKNVTDQTTTAKGIVGRYGEIPLYGEEGFEGMRRAGRLSALALDMLVDAVKPGVTTLELDKLASEFARDHGAIPANVGYHGFQHTLCTSINHVVCHGIPAERELRDGDIINIDITLIIDGWHGDTSRMYAVGAIARKAERLIDVTYESLARGIAAARPGNTTGDIGAAIQSYAEGERMSVVRDFVGHGVGRVYHDAPQIFHFGKPGEGVELKPGMIFTIEPMINLGKPGVKVLADGWTAVTRDRSLSAQCEHSIGITETGCEIFTLSPGGLFNPTLKSVAAS</sequence>
<keyword evidence="5 6" id="KW-0378">Hydrolase</keyword>
<keyword evidence="2 6" id="KW-0031">Aminopeptidase</keyword>
<dbReference type="RefSeq" id="WP_128233667.1">
    <property type="nucleotide sequence ID" value="NZ_SAUY01000032.1"/>
</dbReference>
<keyword evidence="3 6" id="KW-0645">Protease</keyword>
<dbReference type="InterPro" id="IPR002467">
    <property type="entry name" value="Pept_M24A_MAP1"/>
</dbReference>
<keyword evidence="4 6" id="KW-0479">Metal-binding</keyword>
<evidence type="ECO:0000256" key="6">
    <source>
        <dbReference type="HAMAP-Rule" id="MF_01974"/>
    </source>
</evidence>
<evidence type="ECO:0000256" key="5">
    <source>
        <dbReference type="ARBA" id="ARBA00022801"/>
    </source>
</evidence>
<dbReference type="InterPro" id="IPR000994">
    <property type="entry name" value="Pept_M24"/>
</dbReference>